<name>A0A0P1J683_9RHOB</name>
<dbReference type="AlphaFoldDB" id="A0A0P1J683"/>
<evidence type="ECO:0000313" key="2">
    <source>
        <dbReference type="EMBL" id="CUK25715.1"/>
    </source>
</evidence>
<dbReference type="STRING" id="1715691.TA5113_01591"/>
<dbReference type="OrthoDB" id="7874312at2"/>
<organism evidence="2 3">
    <name type="scientific">Cognatishimia activa</name>
    <dbReference type="NCBI Taxonomy" id="1715691"/>
    <lineage>
        <taxon>Bacteria</taxon>
        <taxon>Pseudomonadati</taxon>
        <taxon>Pseudomonadota</taxon>
        <taxon>Alphaproteobacteria</taxon>
        <taxon>Rhodobacterales</taxon>
        <taxon>Paracoccaceae</taxon>
        <taxon>Cognatishimia</taxon>
    </lineage>
</organism>
<keyword evidence="1" id="KW-0472">Membrane</keyword>
<sequence length="124" mass="13575">MIDAKTLNSEIQQILRLIDRQFGIQADDLASAMRKIGRRLPKSAHRNAQKLIKAQSHAQNPKIALHLDPAPLKAPYDALVAAIEAYDRKDAMKGRALDIASTLVFNLLCALALIALVAYFAKSG</sequence>
<feature type="transmembrane region" description="Helical" evidence="1">
    <location>
        <begin position="96"/>
        <end position="121"/>
    </location>
</feature>
<accession>A0A0P1J683</accession>
<dbReference type="RefSeq" id="WP_058314673.1">
    <property type="nucleotide sequence ID" value="NZ_CYTO01000010.1"/>
</dbReference>
<proteinExistence type="predicted"/>
<evidence type="ECO:0000313" key="3">
    <source>
        <dbReference type="Proteomes" id="UP000051184"/>
    </source>
</evidence>
<protein>
    <submittedName>
        <fullName evidence="2">Uncharacterized protein</fullName>
    </submittedName>
</protein>
<gene>
    <name evidence="2" type="ORF">TA5114_01519</name>
</gene>
<keyword evidence="1" id="KW-1133">Transmembrane helix</keyword>
<reference evidence="3" key="1">
    <citation type="submission" date="2015-09" db="EMBL/GenBank/DDBJ databases">
        <authorList>
            <person name="Rodrigo-Torres Lidia"/>
            <person name="Arahal R.David."/>
        </authorList>
    </citation>
    <scope>NUCLEOTIDE SEQUENCE [LARGE SCALE GENOMIC DNA]</scope>
    <source>
        <strain evidence="3">CECT 5114</strain>
    </source>
</reference>
<dbReference type="Proteomes" id="UP000051184">
    <property type="component" value="Unassembled WGS sequence"/>
</dbReference>
<dbReference type="EMBL" id="CYUE01000013">
    <property type="protein sequence ID" value="CUK25715.1"/>
    <property type="molecule type" value="Genomic_DNA"/>
</dbReference>
<evidence type="ECO:0000256" key="1">
    <source>
        <dbReference type="SAM" id="Phobius"/>
    </source>
</evidence>
<keyword evidence="1" id="KW-0812">Transmembrane</keyword>
<keyword evidence="3" id="KW-1185">Reference proteome</keyword>